<keyword evidence="1" id="KW-1133">Transmembrane helix</keyword>
<name>A0ABV1HJI1_9FIRM</name>
<feature type="transmembrane region" description="Helical" evidence="1">
    <location>
        <begin position="463"/>
        <end position="481"/>
    </location>
</feature>
<sequence>MLEMLSIVDLRFLLMVLLGSVAGLFVGAIPGLSVSMATALLVSITYTWDHSDALAMIMGVYVVGVFSGAVSAILINIPGAPSSVVTTLDGYPMSKKGQSYKALFTATIYSFLGSVFGFIALGLLAQPVSAIAIKFTKMDYFLLALFGLVTVGSVSTRNYAKGLVSVMIGLVISMIGLDPLMGTKRLTFGIQNLAGGISTVPALVGFFGFAEVLSVVYNMGQEQNVLTMEKTKVSLKEVLKHWKLSLYTSTIGMLVGALPGAGGPVASFIAYNEAKRIVKNPDVPFGEGAVEGIMASESSNNACIGGALIPMLTLAVPGDAVTAIILSVFYVHGLQPGPMFIRKNPEAFHAILVAGIIACFALLLLGLLVAPHISRVITIPKNVMIPVVTSLCVIGSFSCNNRLFDVALMFLFGLIGFLMRRFDYPVAPLILAMVLGQMMDSNFRQAVSLASSSDHPLMSTFGHWQTILLVICIAWVLLGNIPWTKPYMEKLTGMFKKEKKK</sequence>
<feature type="transmembrane region" description="Helical" evidence="1">
    <location>
        <begin position="102"/>
        <end position="126"/>
    </location>
</feature>
<evidence type="ECO:0000313" key="4">
    <source>
        <dbReference type="Proteomes" id="UP001437460"/>
    </source>
</evidence>
<feature type="transmembrane region" description="Helical" evidence="1">
    <location>
        <begin position="54"/>
        <end position="77"/>
    </location>
</feature>
<organism evidence="3 4">
    <name type="scientific">Ventrimonas faecis</name>
    <dbReference type="NCBI Taxonomy" id="3133170"/>
    <lineage>
        <taxon>Bacteria</taxon>
        <taxon>Bacillati</taxon>
        <taxon>Bacillota</taxon>
        <taxon>Clostridia</taxon>
        <taxon>Lachnospirales</taxon>
        <taxon>Lachnospiraceae</taxon>
        <taxon>Ventrimonas</taxon>
    </lineage>
</organism>
<feature type="transmembrane region" description="Helical" evidence="1">
    <location>
        <begin position="403"/>
        <end position="419"/>
    </location>
</feature>
<feature type="transmembrane region" description="Helical" evidence="1">
    <location>
        <begin position="244"/>
        <end position="271"/>
    </location>
</feature>
<accession>A0ABV1HJI1</accession>
<reference evidence="3 4" key="1">
    <citation type="submission" date="2024-03" db="EMBL/GenBank/DDBJ databases">
        <title>Human intestinal bacterial collection.</title>
        <authorList>
            <person name="Pauvert C."/>
            <person name="Hitch T.C.A."/>
            <person name="Clavel T."/>
        </authorList>
    </citation>
    <scope>NUCLEOTIDE SEQUENCE [LARGE SCALE GENOMIC DNA]</scope>
    <source>
        <strain evidence="3 4">CLA-AP-H27</strain>
    </source>
</reference>
<gene>
    <name evidence="3" type="ORF">WMO41_04670</name>
</gene>
<comment type="caution">
    <text evidence="3">The sequence shown here is derived from an EMBL/GenBank/DDBJ whole genome shotgun (WGS) entry which is preliminary data.</text>
</comment>
<dbReference type="EMBL" id="JBBMFJ010000006">
    <property type="protein sequence ID" value="MEQ2562458.1"/>
    <property type="molecule type" value="Genomic_DNA"/>
</dbReference>
<evidence type="ECO:0000313" key="3">
    <source>
        <dbReference type="EMBL" id="MEQ2562458.1"/>
    </source>
</evidence>
<keyword evidence="4" id="KW-1185">Reference proteome</keyword>
<feature type="domain" description="DUF112" evidence="2">
    <location>
        <begin position="13"/>
        <end position="431"/>
    </location>
</feature>
<keyword evidence="1" id="KW-0472">Membrane</keyword>
<dbReference type="PANTHER" id="PTHR35342">
    <property type="entry name" value="TRICARBOXYLIC TRANSPORT PROTEIN"/>
    <property type="match status" value="1"/>
</dbReference>
<evidence type="ECO:0000259" key="2">
    <source>
        <dbReference type="Pfam" id="PF01970"/>
    </source>
</evidence>
<dbReference type="RefSeq" id="WP_349228761.1">
    <property type="nucleotide sequence ID" value="NZ_JBBMFJ010000006.1"/>
</dbReference>
<feature type="transmembrane region" description="Helical" evidence="1">
    <location>
        <begin position="350"/>
        <end position="370"/>
    </location>
</feature>
<protein>
    <submittedName>
        <fullName evidence="3">Tripartite tricarboxylate transporter permease</fullName>
    </submittedName>
</protein>
<evidence type="ECO:0000256" key="1">
    <source>
        <dbReference type="SAM" id="Phobius"/>
    </source>
</evidence>
<feature type="transmembrane region" description="Helical" evidence="1">
    <location>
        <begin position="162"/>
        <end position="181"/>
    </location>
</feature>
<feature type="transmembrane region" description="Helical" evidence="1">
    <location>
        <begin position="12"/>
        <end position="42"/>
    </location>
</feature>
<dbReference type="PANTHER" id="PTHR35342:SF5">
    <property type="entry name" value="TRICARBOXYLIC TRANSPORT PROTEIN"/>
    <property type="match status" value="1"/>
</dbReference>
<feature type="transmembrane region" description="Helical" evidence="1">
    <location>
        <begin position="193"/>
        <end position="217"/>
    </location>
</feature>
<feature type="transmembrane region" description="Helical" evidence="1">
    <location>
        <begin position="382"/>
        <end position="397"/>
    </location>
</feature>
<dbReference type="Pfam" id="PF01970">
    <property type="entry name" value="TctA"/>
    <property type="match status" value="1"/>
</dbReference>
<dbReference type="InterPro" id="IPR002823">
    <property type="entry name" value="DUF112_TM"/>
</dbReference>
<feature type="transmembrane region" description="Helical" evidence="1">
    <location>
        <begin position="307"/>
        <end position="330"/>
    </location>
</feature>
<dbReference type="Proteomes" id="UP001437460">
    <property type="component" value="Unassembled WGS sequence"/>
</dbReference>
<keyword evidence="1" id="KW-0812">Transmembrane</keyword>
<feature type="transmembrane region" description="Helical" evidence="1">
    <location>
        <begin position="138"/>
        <end position="156"/>
    </location>
</feature>
<proteinExistence type="predicted"/>